<dbReference type="AlphaFoldDB" id="A0A1B2J5T8"/>
<dbReference type="Pfam" id="PF25780">
    <property type="entry name" value="TPR_IPO5"/>
    <property type="match status" value="1"/>
</dbReference>
<dbReference type="OrthoDB" id="7862313at2759"/>
<dbReference type="PANTHER" id="PTHR10527">
    <property type="entry name" value="IMPORTIN BETA"/>
    <property type="match status" value="1"/>
</dbReference>
<evidence type="ECO:0000313" key="9">
    <source>
        <dbReference type="EMBL" id="ANZ73332.1"/>
    </source>
</evidence>
<dbReference type="Pfam" id="PF25574">
    <property type="entry name" value="TPR_IMB1"/>
    <property type="match status" value="2"/>
</dbReference>
<keyword evidence="4" id="KW-0963">Cytoplasm</keyword>
<evidence type="ECO:0000256" key="5">
    <source>
        <dbReference type="ARBA" id="ARBA00022737"/>
    </source>
</evidence>
<feature type="domain" description="Importin N-terminal" evidence="8">
    <location>
        <begin position="27"/>
        <end position="94"/>
    </location>
</feature>
<name>A0A1B2J5T8_PICPA</name>
<accession>A0A1B2J5T8</accession>
<dbReference type="InterPro" id="IPR016024">
    <property type="entry name" value="ARM-type_fold"/>
</dbReference>
<proteinExistence type="predicted"/>
<dbReference type="SMART" id="SM00913">
    <property type="entry name" value="IBN_N"/>
    <property type="match status" value="1"/>
</dbReference>
<evidence type="ECO:0000256" key="1">
    <source>
        <dbReference type="ARBA" id="ARBA00004123"/>
    </source>
</evidence>
<protein>
    <submittedName>
        <fullName evidence="9">BA75_01123T0</fullName>
    </submittedName>
</protein>
<keyword evidence="10" id="KW-1185">Reference proteome</keyword>
<dbReference type="GO" id="GO:0005737">
    <property type="term" value="C:cytoplasm"/>
    <property type="evidence" value="ECO:0007669"/>
    <property type="project" value="UniProtKB-SubCell"/>
</dbReference>
<evidence type="ECO:0000259" key="8">
    <source>
        <dbReference type="PROSITE" id="PS50166"/>
    </source>
</evidence>
<organism evidence="9 10">
    <name type="scientific">Komagataella pastoris</name>
    <name type="common">Yeast</name>
    <name type="synonym">Pichia pastoris</name>
    <dbReference type="NCBI Taxonomy" id="4922"/>
    <lineage>
        <taxon>Eukaryota</taxon>
        <taxon>Fungi</taxon>
        <taxon>Dikarya</taxon>
        <taxon>Ascomycota</taxon>
        <taxon>Saccharomycotina</taxon>
        <taxon>Pichiomycetes</taxon>
        <taxon>Pichiales</taxon>
        <taxon>Pichiaceae</taxon>
        <taxon>Komagataella</taxon>
    </lineage>
</organism>
<dbReference type="EMBL" id="CP014584">
    <property type="protein sequence ID" value="ANZ73332.1"/>
    <property type="molecule type" value="Genomic_DNA"/>
</dbReference>
<dbReference type="Proteomes" id="UP000094565">
    <property type="component" value="Chromosome 1"/>
</dbReference>
<keyword evidence="3" id="KW-0813">Transport</keyword>
<evidence type="ECO:0000256" key="6">
    <source>
        <dbReference type="ARBA" id="ARBA00022927"/>
    </source>
</evidence>
<gene>
    <name evidence="9" type="primary">KAP123</name>
    <name evidence="9" type="ORF">ATY40_BA7501123</name>
</gene>
<evidence type="ECO:0000256" key="4">
    <source>
        <dbReference type="ARBA" id="ARBA00022490"/>
    </source>
</evidence>
<dbReference type="InterPro" id="IPR011989">
    <property type="entry name" value="ARM-like"/>
</dbReference>
<dbReference type="GO" id="GO:0031267">
    <property type="term" value="F:small GTPase binding"/>
    <property type="evidence" value="ECO:0007669"/>
    <property type="project" value="InterPro"/>
</dbReference>
<dbReference type="InterPro" id="IPR001494">
    <property type="entry name" value="Importin-beta_N"/>
</dbReference>
<dbReference type="PROSITE" id="PS50166">
    <property type="entry name" value="IMPORTIN_B_NT"/>
    <property type="match status" value="1"/>
</dbReference>
<dbReference type="InterPro" id="IPR057672">
    <property type="entry name" value="TPR_IPO4/5"/>
</dbReference>
<dbReference type="InterPro" id="IPR040122">
    <property type="entry name" value="Importin_beta"/>
</dbReference>
<keyword evidence="5" id="KW-0677">Repeat</keyword>
<dbReference type="Pfam" id="PF03810">
    <property type="entry name" value="IBN_N"/>
    <property type="match status" value="1"/>
</dbReference>
<sequence>MDHQFLSTLQETLQKTTIPDSAVIKAATKRLQTEFYTNPLALPALIHTLQNHNDKQIRQLAAVEGRKLVHTQWGKVEETLKQQVRDSILASTFHEKDKNIRHSSARVIASIASFDFAENKWTDLIAKLVSVANSSDESQKATALFVLYCILELNIPELAPSTKDFLNLFQENIGPHNSVDVRVISLLALDCIGLYLDESDSIDSQAAAQFKSVFPAMVEVLKTVLEINDTENAKKVFDVINDFILLDDSLFGDNVYYAIEMAREIASNIHIDEEVRVYALSTLSSVLSHRKSKVSSKKLGKDLTIMCLQIASEEINEEEELDNEDLENENEESSPNTVALSLISMLSQEMPPSQIIAPLLEALSQGLASPNKFERRGVILSIGIASPGAPDYILTHLSKILEGIVSSLQDPELVVQAAALKVLDSLTSELHEHVAEHYERLLPLIISIIDSATKLSVYKYATGALDRLIEYMEHDAIAKYLDPLMNKLFHMLDSATTISLKSAIVSAIGSAAFASGKSFIPYFDSSIRYLEKYLSQNAKVEEMSAQEIELKALTFENISTMARAVGSEPFSKYAKPLIDASYQSLNTQSERLRESGFAFISNMAKVYGAEFSGFLDTIVPEIFKSLQQEEFQFNIDEGDEGLIDEDIDLESKFNIHSGITIEKEIAAIALAQLAEGTKKNFAPYVKPSLEILVEQIEVSYGMRETAVSSLWRIVIAMYEASDHLEYQIGVPASSYVSEEVLSIIKTARDASITQLVTEFELNMVVSILDCFSEALEKAGPIVIIDNGNSSELEKLCVELMKLLKSEHNCQLDGLEETAEEEVDGSESENLIFDSALEVLVSLSKALGADFLKILSSFKDTILQNCSSQSRFRRISAIGALADISSNLKAANPYTEEFLNTFTEKLQNDKSLEVRGNAAYGIGSAIESSALDLSNAYPHLLSLLNQLLDKADRRSLKTEEGDDETRDVIRRAFANACGCVSRMGLKSPDSLPLEKILPVLLDHLPLTTAFEENVPIFNFIMFLFQQNNQLILHETPKIVEVFEFAFVKEVERSKLIEEATLGRNEDIDRSKQFHQEGLKENVIGFLKQLESSYPNSVSSSDVLKNVIS</sequence>
<dbReference type="SUPFAM" id="SSF48371">
    <property type="entry name" value="ARM repeat"/>
    <property type="match status" value="2"/>
</dbReference>
<dbReference type="GO" id="GO:0005634">
    <property type="term" value="C:nucleus"/>
    <property type="evidence" value="ECO:0007669"/>
    <property type="project" value="UniProtKB-ARBA"/>
</dbReference>
<evidence type="ECO:0000256" key="2">
    <source>
        <dbReference type="ARBA" id="ARBA00004496"/>
    </source>
</evidence>
<keyword evidence="7" id="KW-0539">Nucleus</keyword>
<keyword evidence="6" id="KW-0653">Protein transport</keyword>
<evidence type="ECO:0000256" key="7">
    <source>
        <dbReference type="ARBA" id="ARBA00023242"/>
    </source>
</evidence>
<dbReference type="GO" id="GO:0006606">
    <property type="term" value="P:protein import into nucleus"/>
    <property type="evidence" value="ECO:0007669"/>
    <property type="project" value="InterPro"/>
</dbReference>
<reference evidence="9 10" key="1">
    <citation type="submission" date="2016-02" db="EMBL/GenBank/DDBJ databases">
        <title>Comparative genomic and transcriptomic foundation for Pichia pastoris.</title>
        <authorList>
            <person name="Love K.R."/>
            <person name="Shah K.A."/>
            <person name="Whittaker C.A."/>
            <person name="Wu J."/>
            <person name="Bartlett M.C."/>
            <person name="Ma D."/>
            <person name="Leeson R.L."/>
            <person name="Priest M."/>
            <person name="Young S.K."/>
            <person name="Love J.C."/>
        </authorList>
    </citation>
    <scope>NUCLEOTIDE SEQUENCE [LARGE SCALE GENOMIC DNA]</scope>
    <source>
        <strain evidence="9 10">ATCC 28485</strain>
    </source>
</reference>
<dbReference type="Gene3D" id="1.25.10.10">
    <property type="entry name" value="Leucine-rich Repeat Variant"/>
    <property type="match status" value="1"/>
</dbReference>
<evidence type="ECO:0000313" key="10">
    <source>
        <dbReference type="Proteomes" id="UP000094565"/>
    </source>
</evidence>
<evidence type="ECO:0000256" key="3">
    <source>
        <dbReference type="ARBA" id="ARBA00022448"/>
    </source>
</evidence>
<dbReference type="InterPro" id="IPR058584">
    <property type="entry name" value="IMB1_TNPO1-like_TPR"/>
</dbReference>
<comment type="subcellular location">
    <subcellularLocation>
        <location evidence="2">Cytoplasm</location>
    </subcellularLocation>
    <subcellularLocation>
        <location evidence="1">Nucleus</location>
    </subcellularLocation>
</comment>